<dbReference type="Proteomes" id="UP001221757">
    <property type="component" value="Unassembled WGS sequence"/>
</dbReference>
<evidence type="ECO:0000313" key="2">
    <source>
        <dbReference type="EMBL" id="KAJ7709533.1"/>
    </source>
</evidence>
<dbReference type="AlphaFoldDB" id="A0AAD7MBH0"/>
<dbReference type="InterPro" id="IPR011641">
    <property type="entry name" value="Tyr-kin_ephrin_A/B_rcpt-like"/>
</dbReference>
<dbReference type="Gene3D" id="2.10.50.10">
    <property type="entry name" value="Tumor Necrosis Factor Receptor, subunit A, domain 2"/>
    <property type="match status" value="1"/>
</dbReference>
<reference evidence="2" key="1">
    <citation type="submission" date="2023-03" db="EMBL/GenBank/DDBJ databases">
        <title>Massive genome expansion in bonnet fungi (Mycena s.s.) driven by repeated elements and novel gene families across ecological guilds.</title>
        <authorList>
            <consortium name="Lawrence Berkeley National Laboratory"/>
            <person name="Harder C.B."/>
            <person name="Miyauchi S."/>
            <person name="Viragh M."/>
            <person name="Kuo A."/>
            <person name="Thoen E."/>
            <person name="Andreopoulos B."/>
            <person name="Lu D."/>
            <person name="Skrede I."/>
            <person name="Drula E."/>
            <person name="Henrissat B."/>
            <person name="Morin E."/>
            <person name="Kohler A."/>
            <person name="Barry K."/>
            <person name="LaButti K."/>
            <person name="Morin E."/>
            <person name="Salamov A."/>
            <person name="Lipzen A."/>
            <person name="Mereny Z."/>
            <person name="Hegedus B."/>
            <person name="Baldrian P."/>
            <person name="Stursova M."/>
            <person name="Weitz H."/>
            <person name="Taylor A."/>
            <person name="Grigoriev I.V."/>
            <person name="Nagy L.G."/>
            <person name="Martin F."/>
            <person name="Kauserud H."/>
        </authorList>
    </citation>
    <scope>NUCLEOTIDE SEQUENCE</scope>
    <source>
        <strain evidence="2">CBHHK067</strain>
    </source>
</reference>
<keyword evidence="3" id="KW-1185">Reference proteome</keyword>
<evidence type="ECO:0000313" key="3">
    <source>
        <dbReference type="Proteomes" id="UP001221757"/>
    </source>
</evidence>
<protein>
    <recommendedName>
        <fullName evidence="1">Tyrosine-protein kinase ephrin type A/B receptor-like domain-containing protein</fullName>
    </recommendedName>
</protein>
<accession>A0AAD7MBH0</accession>
<gene>
    <name evidence="2" type="ORF">B0H17DRAFT_1028263</name>
</gene>
<dbReference type="SMART" id="SM01411">
    <property type="entry name" value="Ephrin_rec_like"/>
    <property type="match status" value="2"/>
</dbReference>
<evidence type="ECO:0000259" key="1">
    <source>
        <dbReference type="Pfam" id="PF07699"/>
    </source>
</evidence>
<comment type="caution">
    <text evidence="2">The sequence shown here is derived from an EMBL/GenBank/DDBJ whole genome shotgun (WGS) entry which is preliminary data.</text>
</comment>
<name>A0AAD7MBH0_MYCRO</name>
<sequence>MFPGSSRRQGFKHQTSSRYIFLRWLYCAGLPRALIPRFCSRVKTRRNSARFWSRFALLPPSEALSRPISGHAAKHIKGAASLAQPHRFPAPHTPHKMLFSTAFVSAALMGMCSVGAMPQGSENGALVARASCSAGFYPTSAGCVICPPGNTCDGRSGPAQCDTGHSAPNNGTTGVCAACPAGTYQDKRGATACIPCPAGSYGPYPASSYCNKAPSGWFQSLPGKSYRCGTCCGWEAMANGNVAPTNCTTTAKPFAYANSGSGCIAQPAGTPNCVHAATCAQDVNGTCPSAMMNY</sequence>
<feature type="domain" description="Tyrosine-protein kinase ephrin type A/B receptor-like" evidence="1">
    <location>
        <begin position="172"/>
        <end position="208"/>
    </location>
</feature>
<organism evidence="2 3">
    <name type="scientific">Mycena rosella</name>
    <name type="common">Pink bonnet</name>
    <name type="synonym">Agaricus rosellus</name>
    <dbReference type="NCBI Taxonomy" id="1033263"/>
    <lineage>
        <taxon>Eukaryota</taxon>
        <taxon>Fungi</taxon>
        <taxon>Dikarya</taxon>
        <taxon>Basidiomycota</taxon>
        <taxon>Agaricomycotina</taxon>
        <taxon>Agaricomycetes</taxon>
        <taxon>Agaricomycetidae</taxon>
        <taxon>Agaricales</taxon>
        <taxon>Marasmiineae</taxon>
        <taxon>Mycenaceae</taxon>
        <taxon>Mycena</taxon>
    </lineage>
</organism>
<dbReference type="Pfam" id="PF07699">
    <property type="entry name" value="Ephrin_rec_like"/>
    <property type="match status" value="1"/>
</dbReference>
<proteinExistence type="predicted"/>
<dbReference type="EMBL" id="JARKIE010000002">
    <property type="protein sequence ID" value="KAJ7709533.1"/>
    <property type="molecule type" value="Genomic_DNA"/>
</dbReference>